<dbReference type="EMBL" id="BGZK01000554">
    <property type="protein sequence ID" value="GBP49896.1"/>
    <property type="molecule type" value="Genomic_DNA"/>
</dbReference>
<evidence type="ECO:0000313" key="3">
    <source>
        <dbReference type="Proteomes" id="UP000299102"/>
    </source>
</evidence>
<reference evidence="2 3" key="1">
    <citation type="journal article" date="2019" name="Commun. Biol.">
        <title>The bagworm genome reveals a unique fibroin gene that provides high tensile strength.</title>
        <authorList>
            <person name="Kono N."/>
            <person name="Nakamura H."/>
            <person name="Ohtoshi R."/>
            <person name="Tomita M."/>
            <person name="Numata K."/>
            <person name="Arakawa K."/>
        </authorList>
    </citation>
    <scope>NUCLEOTIDE SEQUENCE [LARGE SCALE GENOMIC DNA]</scope>
</reference>
<dbReference type="AlphaFoldDB" id="A0A4C1WEQ7"/>
<evidence type="ECO:0000313" key="2">
    <source>
        <dbReference type="EMBL" id="GBP49896.1"/>
    </source>
</evidence>
<comment type="caution">
    <text evidence="2">The sequence shown here is derived from an EMBL/GenBank/DDBJ whole genome shotgun (WGS) entry which is preliminary data.</text>
</comment>
<proteinExistence type="predicted"/>
<accession>A0A4C1WEQ7</accession>
<feature type="region of interest" description="Disordered" evidence="1">
    <location>
        <begin position="1"/>
        <end position="21"/>
    </location>
</feature>
<evidence type="ECO:0000256" key="1">
    <source>
        <dbReference type="SAM" id="MobiDB-lite"/>
    </source>
</evidence>
<organism evidence="2 3">
    <name type="scientific">Eumeta variegata</name>
    <name type="common">Bagworm moth</name>
    <name type="synonym">Eumeta japonica</name>
    <dbReference type="NCBI Taxonomy" id="151549"/>
    <lineage>
        <taxon>Eukaryota</taxon>
        <taxon>Metazoa</taxon>
        <taxon>Ecdysozoa</taxon>
        <taxon>Arthropoda</taxon>
        <taxon>Hexapoda</taxon>
        <taxon>Insecta</taxon>
        <taxon>Pterygota</taxon>
        <taxon>Neoptera</taxon>
        <taxon>Endopterygota</taxon>
        <taxon>Lepidoptera</taxon>
        <taxon>Glossata</taxon>
        <taxon>Ditrysia</taxon>
        <taxon>Tineoidea</taxon>
        <taxon>Psychidae</taxon>
        <taxon>Oiketicinae</taxon>
        <taxon>Eumeta</taxon>
    </lineage>
</organism>
<feature type="compositionally biased region" description="Basic and acidic residues" evidence="1">
    <location>
        <begin position="1"/>
        <end position="11"/>
    </location>
</feature>
<gene>
    <name evidence="2" type="ORF">EVAR_29509_1</name>
</gene>
<name>A0A4C1WEQ7_EUMVA</name>
<keyword evidence="3" id="KW-1185">Reference proteome</keyword>
<dbReference type="Proteomes" id="UP000299102">
    <property type="component" value="Unassembled WGS sequence"/>
</dbReference>
<protein>
    <submittedName>
        <fullName evidence="2">Uncharacterized protein</fullName>
    </submittedName>
</protein>
<sequence>MSGTQLKREDVMQNDATTRRRRKFFTRIPSGGVASFGRSGKKRTEKICTVNKKNGRALSKYTSRDYRCVARGAQRALSAKRFIDRGVRAAAAIVC</sequence>